<dbReference type="InterPro" id="IPR035986">
    <property type="entry name" value="PKD_dom_sf"/>
</dbReference>
<sequence length="467" mass="48675">MRSASGVVAALAVLAVATATGTAVAAENRPPLADAGLDQTVVTNTTVFLNANGSRDPDGAIAHVEWTIETPSGNTTAPACPTCRQTEFRPDGTGRYAVTVRAIDDDGAAREDTLYVSVTPARGPTVELSGPATTTRGSETTLVATANATETNVTRFAWLLDGTVLREESVSGENATSTLTNTFGTAGRVPVRAVVYDELGYSGAATQTLLVRAPGAGGGDNPCAQGVAPYYANGKFQGCMNGSDMIYSFDGNRTVLDSNADNGIQLYVGGELTDVGSFLENETIEDYRNGPQTGYNVDAMLEAAEENIKEKDKNSTISWGLEAISTDNQSGYVPPSAGSTQTSNVPVDSTDTNHDSEPANYDRTGEHDYSATDSRSETVSDMTDGASSAGTGSHDDYLSAEGPPSNNIVETDTDKSSGYAPPLNGAGACYTCHAEEESDSSLHTGKRDSPDESNGGLLNEISDWITF</sequence>
<evidence type="ECO:0000313" key="3">
    <source>
        <dbReference type="Proteomes" id="UP000766550"/>
    </source>
</evidence>
<keyword evidence="3" id="KW-1185">Reference proteome</keyword>
<feature type="compositionally biased region" description="Polar residues" evidence="1">
    <location>
        <begin position="379"/>
        <end position="391"/>
    </location>
</feature>
<feature type="compositionally biased region" description="Polar residues" evidence="1">
    <location>
        <begin position="328"/>
        <end position="350"/>
    </location>
</feature>
<evidence type="ECO:0000256" key="1">
    <source>
        <dbReference type="SAM" id="MobiDB-lite"/>
    </source>
</evidence>
<proteinExistence type="predicted"/>
<dbReference type="AlphaFoldDB" id="A0A8J7Y4S5"/>
<dbReference type="Proteomes" id="UP000766550">
    <property type="component" value="Unassembled WGS sequence"/>
</dbReference>
<dbReference type="Gene3D" id="2.60.40.10">
    <property type="entry name" value="Immunoglobulins"/>
    <property type="match status" value="2"/>
</dbReference>
<gene>
    <name evidence="2" type="ORF">KTS45_07295</name>
</gene>
<feature type="compositionally biased region" description="Basic and acidic residues" evidence="1">
    <location>
        <begin position="363"/>
        <end position="378"/>
    </location>
</feature>
<dbReference type="Pfam" id="PF22352">
    <property type="entry name" value="K319L-like_PKD"/>
    <property type="match status" value="1"/>
</dbReference>
<dbReference type="InterPro" id="IPR013783">
    <property type="entry name" value="Ig-like_fold"/>
</dbReference>
<dbReference type="EMBL" id="JAHQXF010000001">
    <property type="protein sequence ID" value="MBV0924007.1"/>
    <property type="molecule type" value="Genomic_DNA"/>
</dbReference>
<dbReference type="CDD" id="cd00146">
    <property type="entry name" value="PKD"/>
    <property type="match status" value="1"/>
</dbReference>
<feature type="region of interest" description="Disordered" evidence="1">
    <location>
        <begin position="434"/>
        <end position="461"/>
    </location>
</feature>
<accession>A0A8J7Y4S5</accession>
<evidence type="ECO:0008006" key="4">
    <source>
        <dbReference type="Google" id="ProtNLM"/>
    </source>
</evidence>
<dbReference type="OrthoDB" id="248699at2157"/>
<protein>
    <recommendedName>
        <fullName evidence="4">PKD domain-containing protein</fullName>
    </recommendedName>
</protein>
<feature type="region of interest" description="Disordered" evidence="1">
    <location>
        <begin position="328"/>
        <end position="422"/>
    </location>
</feature>
<organism evidence="2 3">
    <name type="scientific">Haloarcula limicola</name>
    <dbReference type="NCBI Taxonomy" id="1429915"/>
    <lineage>
        <taxon>Archaea</taxon>
        <taxon>Methanobacteriati</taxon>
        <taxon>Methanobacteriota</taxon>
        <taxon>Stenosarchaea group</taxon>
        <taxon>Halobacteria</taxon>
        <taxon>Halobacteriales</taxon>
        <taxon>Haloarculaceae</taxon>
        <taxon>Haloarcula</taxon>
    </lineage>
</organism>
<dbReference type="RefSeq" id="WP_162317090.1">
    <property type="nucleotide sequence ID" value="NZ_JAHQXF010000001.1"/>
</dbReference>
<comment type="caution">
    <text evidence="2">The sequence shown here is derived from an EMBL/GenBank/DDBJ whole genome shotgun (WGS) entry which is preliminary data.</text>
</comment>
<name>A0A8J7Y4S5_9EURY</name>
<evidence type="ECO:0000313" key="2">
    <source>
        <dbReference type="EMBL" id="MBV0924007.1"/>
    </source>
</evidence>
<dbReference type="SUPFAM" id="SSF49299">
    <property type="entry name" value="PKD domain"/>
    <property type="match status" value="1"/>
</dbReference>
<reference evidence="2 3" key="1">
    <citation type="submission" date="2021-06" db="EMBL/GenBank/DDBJ databases">
        <title>New haloarchaea isolates fom saline soil.</title>
        <authorList>
            <person name="Duran-Viseras A."/>
            <person name="Sanchez-Porro C.S."/>
            <person name="Ventosa A."/>
        </authorList>
    </citation>
    <scope>NUCLEOTIDE SEQUENCE [LARGE SCALE GENOMIC DNA]</scope>
    <source>
        <strain evidence="2 3">JCM 183640</strain>
    </source>
</reference>